<dbReference type="SUPFAM" id="SSF50978">
    <property type="entry name" value="WD40 repeat-like"/>
    <property type="match status" value="1"/>
</dbReference>
<comment type="caution">
    <text evidence="4">The sequence shown here is derived from an EMBL/GenBank/DDBJ whole genome shotgun (WGS) entry which is preliminary data.</text>
</comment>
<dbReference type="SMART" id="SM00320">
    <property type="entry name" value="WD40"/>
    <property type="match status" value="5"/>
</dbReference>
<dbReference type="Gene3D" id="2.130.10.10">
    <property type="entry name" value="YVTN repeat-like/Quinoprotein amine dehydrogenase"/>
    <property type="match status" value="1"/>
</dbReference>
<proteinExistence type="predicted"/>
<evidence type="ECO:0000313" key="4">
    <source>
        <dbReference type="EMBL" id="KAL3427405.1"/>
    </source>
</evidence>
<feature type="repeat" description="WD" evidence="3">
    <location>
        <begin position="270"/>
        <end position="304"/>
    </location>
</feature>
<evidence type="ECO:0000256" key="1">
    <source>
        <dbReference type="ARBA" id="ARBA00022574"/>
    </source>
</evidence>
<dbReference type="InterPro" id="IPR036322">
    <property type="entry name" value="WD40_repeat_dom_sf"/>
</dbReference>
<keyword evidence="1 3" id="KW-0853">WD repeat</keyword>
<accession>A0ABR4PVL9</accession>
<evidence type="ECO:0000256" key="2">
    <source>
        <dbReference type="ARBA" id="ARBA00022737"/>
    </source>
</evidence>
<dbReference type="Proteomes" id="UP001629113">
    <property type="component" value="Unassembled WGS sequence"/>
</dbReference>
<keyword evidence="2" id="KW-0677">Repeat</keyword>
<evidence type="ECO:0000256" key="3">
    <source>
        <dbReference type="PROSITE-ProRule" id="PRU00221"/>
    </source>
</evidence>
<sequence length="363" mass="40049">MAPPGKLRARGIHYELNEPPTDAISSVAFAPDSSNKLLVASWDRSVYLYDVNRGENEGGKGGNLIRKFEHRAPVLDVCFGHDDTEAYTGGMDWQVKRIDLETGEQTVLSTHEKPVKTVIYSKEHSLLVSASWDSTLHFHYLSQPEKEYTAIHLPAKPHALSITASKLVVAMASRLLYIYDLPSTVMMASQANGSTTDLQPWQQRESSLKFMTRAVACMPNDAGYASSSIEGRVAVEWFDPSAESQARKYAFKCHRQVAPEAPDTDIVYPVNALAFHPFHGTFASGGGDGVVAFWDAVAKRRIRQYQKYDQSVAALTFSNDGKYLAIGVCPGFEEGTKEYDSEGKAQVFIRELGETEAKGKAAK</sequence>
<dbReference type="PROSITE" id="PS50082">
    <property type="entry name" value="WD_REPEATS_2"/>
    <property type="match status" value="1"/>
</dbReference>
<dbReference type="InterPro" id="IPR015943">
    <property type="entry name" value="WD40/YVTN_repeat-like_dom_sf"/>
</dbReference>
<dbReference type="InterPro" id="IPR001680">
    <property type="entry name" value="WD40_rpt"/>
</dbReference>
<name>A0ABR4PVL9_9HELO</name>
<reference evidence="4 5" key="1">
    <citation type="submission" date="2024-06" db="EMBL/GenBank/DDBJ databases">
        <title>Complete genome of Phlyctema vagabunda strain 19-DSS-EL-015.</title>
        <authorList>
            <person name="Fiorenzani C."/>
        </authorList>
    </citation>
    <scope>NUCLEOTIDE SEQUENCE [LARGE SCALE GENOMIC DNA]</scope>
    <source>
        <strain evidence="4 5">19-DSS-EL-015</strain>
    </source>
</reference>
<dbReference type="PANTHER" id="PTHR10971">
    <property type="entry name" value="MRNA EXPORT FACTOR AND BUB3"/>
    <property type="match status" value="1"/>
</dbReference>
<protein>
    <submittedName>
        <fullName evidence="4">WD repeat domain-containing protein</fullName>
    </submittedName>
</protein>
<keyword evidence="5" id="KW-1185">Reference proteome</keyword>
<dbReference type="Pfam" id="PF00400">
    <property type="entry name" value="WD40"/>
    <property type="match status" value="4"/>
</dbReference>
<organism evidence="4 5">
    <name type="scientific">Phlyctema vagabunda</name>
    <dbReference type="NCBI Taxonomy" id="108571"/>
    <lineage>
        <taxon>Eukaryota</taxon>
        <taxon>Fungi</taxon>
        <taxon>Dikarya</taxon>
        <taxon>Ascomycota</taxon>
        <taxon>Pezizomycotina</taxon>
        <taxon>Leotiomycetes</taxon>
        <taxon>Helotiales</taxon>
        <taxon>Dermateaceae</taxon>
        <taxon>Phlyctema</taxon>
    </lineage>
</organism>
<dbReference type="EMBL" id="JBFCZG010000001">
    <property type="protein sequence ID" value="KAL3427405.1"/>
    <property type="molecule type" value="Genomic_DNA"/>
</dbReference>
<evidence type="ECO:0000313" key="5">
    <source>
        <dbReference type="Proteomes" id="UP001629113"/>
    </source>
</evidence>
<gene>
    <name evidence="4" type="ORF">PVAG01_00914</name>
</gene>